<dbReference type="AlphaFoldDB" id="B8I4D1"/>
<proteinExistence type="predicted"/>
<gene>
    <name evidence="1" type="ordered locus">Ccel_0097</name>
</gene>
<dbReference type="InterPro" id="IPR045527">
    <property type="entry name" value="DUF6470"/>
</dbReference>
<dbReference type="EMBL" id="CP001348">
    <property type="protein sequence ID" value="ACL74485.1"/>
    <property type="molecule type" value="Genomic_DNA"/>
</dbReference>
<name>B8I4D1_RUMCH</name>
<organism evidence="1 2">
    <name type="scientific">Ruminiclostridium cellulolyticum (strain ATCC 35319 / DSM 5812 / JCM 6584 / H10)</name>
    <name type="common">Clostridium cellulolyticum</name>
    <dbReference type="NCBI Taxonomy" id="394503"/>
    <lineage>
        <taxon>Bacteria</taxon>
        <taxon>Bacillati</taxon>
        <taxon>Bacillota</taxon>
        <taxon>Clostridia</taxon>
        <taxon>Eubacteriales</taxon>
        <taxon>Oscillospiraceae</taxon>
        <taxon>Ruminiclostridium</taxon>
    </lineage>
</organism>
<dbReference type="HOGENOM" id="CLU_117584_1_0_9"/>
<dbReference type="STRING" id="394503.Ccel_0097"/>
<keyword evidence="2" id="KW-1185">Reference proteome</keyword>
<reference evidence="1 2" key="1">
    <citation type="submission" date="2009-01" db="EMBL/GenBank/DDBJ databases">
        <title>Complete sequence of Clostridium cellulolyticum H10.</title>
        <authorList>
            <consortium name="US DOE Joint Genome Institute"/>
            <person name="Lucas S."/>
            <person name="Copeland A."/>
            <person name="Lapidus A."/>
            <person name="Glavina del Rio T."/>
            <person name="Dalin E."/>
            <person name="Tice H."/>
            <person name="Bruce D."/>
            <person name="Goodwin L."/>
            <person name="Pitluck S."/>
            <person name="Chertkov O."/>
            <person name="Saunders E."/>
            <person name="Brettin T."/>
            <person name="Detter J.C."/>
            <person name="Han C."/>
            <person name="Larimer F."/>
            <person name="Land M."/>
            <person name="Hauser L."/>
            <person name="Kyrpides N."/>
            <person name="Ivanova N."/>
            <person name="Zhou J."/>
            <person name="Richardson P."/>
        </authorList>
    </citation>
    <scope>NUCLEOTIDE SEQUENCE [LARGE SCALE GENOMIC DNA]</scope>
    <source>
        <strain evidence="2">ATCC 35319 / DSM 5812 / JCM 6584 / H10</strain>
    </source>
</reference>
<dbReference type="KEGG" id="cce:Ccel_0097"/>
<evidence type="ECO:0000313" key="1">
    <source>
        <dbReference type="EMBL" id="ACL74485.1"/>
    </source>
</evidence>
<dbReference type="Proteomes" id="UP000001349">
    <property type="component" value="Chromosome"/>
</dbReference>
<evidence type="ECO:0000313" key="2">
    <source>
        <dbReference type="Proteomes" id="UP000001349"/>
    </source>
</evidence>
<dbReference type="RefSeq" id="WP_012634551.1">
    <property type="nucleotide sequence ID" value="NC_011898.1"/>
</dbReference>
<dbReference type="OrthoDB" id="2112831at2"/>
<protein>
    <submittedName>
        <fullName evidence="1">Uncharacterized protein</fullName>
    </submittedName>
</protein>
<accession>B8I4D1</accession>
<sequence length="193" mass="21685">MGLSIQTTPARISIETIDCKIERKSVNARLELKQKPPVVNIKTELPRVLIDQYECFAEEGLKNNIDLLKEQSENAYRHVMEYIARVSQDGDAMAKIGKKANIMIDIARRNSVTIHEFGMVTMPMSRPKIDVVGGTVEFDPEPINDIGMRNGVTATYIPPKTDFNYTPGKVNTRVESYGSIDIKYTGNNVDSYI</sequence>
<dbReference type="eggNOG" id="ENOG5032TRS">
    <property type="taxonomic scope" value="Bacteria"/>
</dbReference>
<dbReference type="Pfam" id="PF20074">
    <property type="entry name" value="DUF6470"/>
    <property type="match status" value="1"/>
</dbReference>